<dbReference type="EMBL" id="CP136897">
    <property type="protein sequence ID" value="WOL16243.1"/>
    <property type="molecule type" value="Genomic_DNA"/>
</dbReference>
<evidence type="ECO:0000259" key="1">
    <source>
        <dbReference type="Pfam" id="PF13456"/>
    </source>
</evidence>
<evidence type="ECO:0000313" key="2">
    <source>
        <dbReference type="EMBL" id="WOL16243.1"/>
    </source>
</evidence>
<dbReference type="GO" id="GO:0004523">
    <property type="term" value="F:RNA-DNA hybrid ribonuclease activity"/>
    <property type="evidence" value="ECO:0007669"/>
    <property type="project" value="InterPro"/>
</dbReference>
<gene>
    <name evidence="2" type="ORF">Cni_G25030</name>
</gene>
<sequence length="401" mass="45255">MINDAVKQKKIDVFSVGKVVLSHTLFADDIVCFIKGNRKSCRNLKYLVEKYCVVTGQKLNLEKSVVLYPDKCRAEVKAMVESVLKIKEGRYPLKYLGTYIAPRRLEEDYQMKLVQKGKGKVDIWANSKGYGGLGIRDLHAVKKAAMAKRILPIMNKENHVWYNLLNEKCSRWHPWMKCKGKDLTWNGKIIAESMSILKDGLKIAIGDGRDVGTKLFCDASWKGGAKASAGCILISRNNWKLIAANVFSAASPLKAEMKAIWYGLDDVRKKGLAIDIVYSDCSNAIKILNRESDCPWDLVNVMENILMVGRESGVKAWKFVNMNGNCIAHFVARLSLIQEVSGIWCSRAGFYDNVVDVNISCNELLYEFLNKFELSEEYTPVFRTGEGSTAMAQCSFYLEFE</sequence>
<dbReference type="SUPFAM" id="SSF53098">
    <property type="entry name" value="Ribonuclease H-like"/>
    <property type="match status" value="1"/>
</dbReference>
<feature type="domain" description="RNase H type-1" evidence="1">
    <location>
        <begin position="217"/>
        <end position="333"/>
    </location>
</feature>
<dbReference type="InterPro" id="IPR036397">
    <property type="entry name" value="RNaseH_sf"/>
</dbReference>
<dbReference type="InterPro" id="IPR044730">
    <property type="entry name" value="RNase_H-like_dom_plant"/>
</dbReference>
<dbReference type="InterPro" id="IPR002156">
    <property type="entry name" value="RNaseH_domain"/>
</dbReference>
<dbReference type="Proteomes" id="UP001327560">
    <property type="component" value="Chromosome 8"/>
</dbReference>
<organism evidence="2 3">
    <name type="scientific">Canna indica</name>
    <name type="common">Indian-shot</name>
    <dbReference type="NCBI Taxonomy" id="4628"/>
    <lineage>
        <taxon>Eukaryota</taxon>
        <taxon>Viridiplantae</taxon>
        <taxon>Streptophyta</taxon>
        <taxon>Embryophyta</taxon>
        <taxon>Tracheophyta</taxon>
        <taxon>Spermatophyta</taxon>
        <taxon>Magnoliopsida</taxon>
        <taxon>Liliopsida</taxon>
        <taxon>Zingiberales</taxon>
        <taxon>Cannaceae</taxon>
        <taxon>Canna</taxon>
    </lineage>
</organism>
<keyword evidence="3" id="KW-1185">Reference proteome</keyword>
<dbReference type="PANTHER" id="PTHR47723">
    <property type="entry name" value="OS05G0353850 PROTEIN"/>
    <property type="match status" value="1"/>
</dbReference>
<evidence type="ECO:0000313" key="3">
    <source>
        <dbReference type="Proteomes" id="UP001327560"/>
    </source>
</evidence>
<accession>A0AAQ3QNU1</accession>
<dbReference type="Gene3D" id="3.30.420.10">
    <property type="entry name" value="Ribonuclease H-like superfamily/Ribonuclease H"/>
    <property type="match status" value="1"/>
</dbReference>
<dbReference type="CDD" id="cd06222">
    <property type="entry name" value="RNase_H_like"/>
    <property type="match status" value="1"/>
</dbReference>
<proteinExistence type="predicted"/>
<dbReference type="PANTHER" id="PTHR47723:SF19">
    <property type="entry name" value="POLYNUCLEOTIDYL TRANSFERASE, RIBONUCLEASE H-LIKE SUPERFAMILY PROTEIN"/>
    <property type="match status" value="1"/>
</dbReference>
<dbReference type="InterPro" id="IPR012337">
    <property type="entry name" value="RNaseH-like_sf"/>
</dbReference>
<dbReference type="AlphaFoldDB" id="A0AAQ3QNU1"/>
<dbReference type="GO" id="GO:0003676">
    <property type="term" value="F:nucleic acid binding"/>
    <property type="evidence" value="ECO:0007669"/>
    <property type="project" value="InterPro"/>
</dbReference>
<dbReference type="InterPro" id="IPR053151">
    <property type="entry name" value="RNase_H-like"/>
</dbReference>
<protein>
    <recommendedName>
        <fullName evidence="1">RNase H type-1 domain-containing protein</fullName>
    </recommendedName>
</protein>
<name>A0AAQ3QNU1_9LILI</name>
<reference evidence="2 3" key="1">
    <citation type="submission" date="2023-10" db="EMBL/GenBank/DDBJ databases">
        <title>Chromosome-scale genome assembly provides insights into flower coloration mechanisms of Canna indica.</title>
        <authorList>
            <person name="Li C."/>
        </authorList>
    </citation>
    <scope>NUCLEOTIDE SEQUENCE [LARGE SCALE GENOMIC DNA]</scope>
    <source>
        <tissue evidence="2">Flower</tissue>
    </source>
</reference>
<dbReference type="Pfam" id="PF13456">
    <property type="entry name" value="RVT_3"/>
    <property type="match status" value="1"/>
</dbReference>